<keyword evidence="1" id="KW-0175">Coiled coil</keyword>
<dbReference type="Proteomes" id="UP001597419">
    <property type="component" value="Unassembled WGS sequence"/>
</dbReference>
<keyword evidence="5" id="KW-1185">Reference proteome</keyword>
<name>A0ABW5GSE8_9PSEU</name>
<reference evidence="5" key="1">
    <citation type="journal article" date="2019" name="Int. J. Syst. Evol. Microbiol.">
        <title>The Global Catalogue of Microorganisms (GCM) 10K type strain sequencing project: providing services to taxonomists for standard genome sequencing and annotation.</title>
        <authorList>
            <consortium name="The Broad Institute Genomics Platform"/>
            <consortium name="The Broad Institute Genome Sequencing Center for Infectious Disease"/>
            <person name="Wu L."/>
            <person name="Ma J."/>
        </authorList>
    </citation>
    <scope>NUCLEOTIDE SEQUENCE [LARGE SCALE GENOMIC DNA]</scope>
    <source>
        <strain evidence="5">CGMCC 4.7643</strain>
    </source>
</reference>
<accession>A0ABW5GSE8</accession>
<dbReference type="RefSeq" id="WP_345386298.1">
    <property type="nucleotide sequence ID" value="NZ_BAABHG010000001.1"/>
</dbReference>
<feature type="compositionally biased region" description="Basic and acidic residues" evidence="2">
    <location>
        <begin position="573"/>
        <end position="587"/>
    </location>
</feature>
<organism evidence="4 5">
    <name type="scientific">Amycolatopsis samaneae</name>
    <dbReference type="NCBI Taxonomy" id="664691"/>
    <lineage>
        <taxon>Bacteria</taxon>
        <taxon>Bacillati</taxon>
        <taxon>Actinomycetota</taxon>
        <taxon>Actinomycetes</taxon>
        <taxon>Pseudonocardiales</taxon>
        <taxon>Pseudonocardiaceae</taxon>
        <taxon>Amycolatopsis</taxon>
    </lineage>
</organism>
<dbReference type="EMBL" id="JBHUKU010000022">
    <property type="protein sequence ID" value="MFD2463859.1"/>
    <property type="molecule type" value="Genomic_DNA"/>
</dbReference>
<evidence type="ECO:0000259" key="3">
    <source>
        <dbReference type="Pfam" id="PF01145"/>
    </source>
</evidence>
<comment type="caution">
    <text evidence="4">The sequence shown here is derived from an EMBL/GenBank/DDBJ whole genome shotgun (WGS) entry which is preliminary data.</text>
</comment>
<feature type="coiled-coil region" evidence="1">
    <location>
        <begin position="462"/>
        <end position="489"/>
    </location>
</feature>
<evidence type="ECO:0000313" key="5">
    <source>
        <dbReference type="Proteomes" id="UP001597419"/>
    </source>
</evidence>
<gene>
    <name evidence="4" type="ORF">ACFSYJ_34950</name>
</gene>
<dbReference type="InterPro" id="IPR001107">
    <property type="entry name" value="Band_7"/>
</dbReference>
<dbReference type="Pfam" id="PF01145">
    <property type="entry name" value="Band_7"/>
    <property type="match status" value="1"/>
</dbReference>
<feature type="domain" description="Band 7" evidence="3">
    <location>
        <begin position="296"/>
        <end position="482"/>
    </location>
</feature>
<evidence type="ECO:0000256" key="1">
    <source>
        <dbReference type="SAM" id="Coils"/>
    </source>
</evidence>
<feature type="region of interest" description="Disordered" evidence="2">
    <location>
        <begin position="573"/>
        <end position="601"/>
    </location>
</feature>
<sequence>MEYVVLIVVLAAAGYVGVAGLRTVPAGKVGIVTKTIGLRAEGDDDPAVSRGGGKGVQARTLKANDLRWLVPFVYELRTVPRTHVPDGMIGIVVAKVGKNRRIGGSLAKHVECDCYRDGVRFLADGGEQGPQQQVLMSGYYEINTEMFEVRTVPRTHVPDGTIGVVVAKVGGIRPAGSQMAKHVECDCYRDGVRFLADGGEQGPQQQILTGGYYDINTEMFEVITVETAEAAGREGIDLADLRDVKLEVAETGVVVTHLGAESPDDRSSVAPRVPGHNSFQEPWVFLAGNGQKGVQQETLHDSGRYSINPWFAHVVRIPTRELILEWAKHKKSDDNLDASLDQIVLNVQGHTVRLDMKQTVQIPREAAPALVLRFGTTNDIGGRATVKQLVEKVIVSTVDGYFRRVSAERTILDFITKYNELCNDLTGEVRQALAPIGVLATTTNLEEFECEDSEINERRRRVALQEQAVVLANARLAELEADKKNEEVLAGIEMMRVKVEEEREKLKYVKVKVLAEQLGPEYVGFERVLAQYAKAQVPNVISGAGGGDGVDALLRAMPAAQILDVLKDWGARKDGGNQVPRQDEHKPLTNGENDSDGASEK</sequence>
<protein>
    <submittedName>
        <fullName evidence="4">SPFH domain-containing protein</fullName>
    </submittedName>
</protein>
<evidence type="ECO:0000313" key="4">
    <source>
        <dbReference type="EMBL" id="MFD2463859.1"/>
    </source>
</evidence>
<evidence type="ECO:0000256" key="2">
    <source>
        <dbReference type="SAM" id="MobiDB-lite"/>
    </source>
</evidence>
<proteinExistence type="predicted"/>